<dbReference type="GeneID" id="76148837"/>
<keyword evidence="2" id="KW-1185">Reference proteome</keyword>
<protein>
    <submittedName>
        <fullName evidence="1">Uncharacterized protein</fullName>
    </submittedName>
</protein>
<organism evidence="1 2">
    <name type="scientific">Candida theae</name>
    <dbReference type="NCBI Taxonomy" id="1198502"/>
    <lineage>
        <taxon>Eukaryota</taxon>
        <taxon>Fungi</taxon>
        <taxon>Dikarya</taxon>
        <taxon>Ascomycota</taxon>
        <taxon>Saccharomycotina</taxon>
        <taxon>Pichiomycetes</taxon>
        <taxon>Debaryomycetaceae</taxon>
        <taxon>Candida/Lodderomyces clade</taxon>
        <taxon>Candida</taxon>
    </lineage>
</organism>
<dbReference type="EMBL" id="JAIHNG010000044">
    <property type="protein sequence ID" value="KAI5965512.1"/>
    <property type="molecule type" value="Genomic_DNA"/>
</dbReference>
<dbReference type="AlphaFoldDB" id="A0AAD5BIG1"/>
<reference evidence="1 2" key="1">
    <citation type="journal article" date="2022" name="DNA Res.">
        <title>Genome analysis of five recently described species of the CUG-Ser clade uncovers Candida theae as a new hybrid lineage with pathogenic potential in the Candida parapsilosis species complex.</title>
        <authorList>
            <person name="Mixao V."/>
            <person name="Del Olmo V."/>
            <person name="Hegedusova E."/>
            <person name="Saus E."/>
            <person name="Pryszcz L."/>
            <person name="Cillingova A."/>
            <person name="Nosek J."/>
            <person name="Gabaldon T."/>
        </authorList>
    </citation>
    <scope>NUCLEOTIDE SEQUENCE [LARGE SCALE GENOMIC DNA]</scope>
    <source>
        <strain evidence="1 2">CBS 12239</strain>
    </source>
</reference>
<dbReference type="Proteomes" id="UP001204833">
    <property type="component" value="Unassembled WGS sequence"/>
</dbReference>
<name>A0AAD5BIG1_9ASCO</name>
<gene>
    <name evidence="1" type="ORF">KGF57_000778</name>
</gene>
<sequence length="249" mass="28321">MRGLELIPLLTVTTCITVGNHFDEDHNLGFIRQLEKLDLVHQTINSYKDVQSIVLQPSSIFHLPFSNSLVFNENILDASKKPQFIELSYEKSDVTKIFADTPPHNVVDPSIVHWTPLGNCATNYAGDKATYRQTWSLELDLGLDFRVSYGGYFINFGPSYKAEFILGKGIGGSYSCDVDPGNTLQFAILFTTYTVEGVRYRHLKRKRIGKGISFGRWIPIDKYEQIGRSDIHVACFTQPQYLRCKNTRK</sequence>
<accession>A0AAD5BIG1</accession>
<evidence type="ECO:0000313" key="1">
    <source>
        <dbReference type="EMBL" id="KAI5965512.1"/>
    </source>
</evidence>
<comment type="caution">
    <text evidence="1">The sequence shown here is derived from an EMBL/GenBank/DDBJ whole genome shotgun (WGS) entry which is preliminary data.</text>
</comment>
<proteinExistence type="predicted"/>
<dbReference type="RefSeq" id="XP_051610776.1">
    <property type="nucleotide sequence ID" value="XM_051755281.1"/>
</dbReference>
<evidence type="ECO:0000313" key="2">
    <source>
        <dbReference type="Proteomes" id="UP001204833"/>
    </source>
</evidence>